<feature type="chain" id="PRO_5016956394" evidence="1">
    <location>
        <begin position="38"/>
        <end position="394"/>
    </location>
</feature>
<evidence type="ECO:0000256" key="1">
    <source>
        <dbReference type="SAM" id="SignalP"/>
    </source>
</evidence>
<dbReference type="Proteomes" id="UP000254425">
    <property type="component" value="Chromosome"/>
</dbReference>
<reference evidence="2 3" key="1">
    <citation type="submission" date="2018-07" db="EMBL/GenBank/DDBJ databases">
        <title>Draft genome of the type strain Streptomyces armeniacus ATCC 15676.</title>
        <authorList>
            <person name="Labana P."/>
            <person name="Gosse J.T."/>
            <person name="Boddy C.N."/>
        </authorList>
    </citation>
    <scope>NUCLEOTIDE SEQUENCE [LARGE SCALE GENOMIC DNA]</scope>
    <source>
        <strain evidence="2 3">ATCC 15676</strain>
    </source>
</reference>
<dbReference type="PANTHER" id="PTHR38792:SF3">
    <property type="entry name" value="BNR_ASP-BOX REPEAT DOMAIN PROTEIN (AFU_ORTHOLOGUE AFUA_7G06430)-RELATED"/>
    <property type="match status" value="1"/>
</dbReference>
<dbReference type="SUPFAM" id="SSF75005">
    <property type="entry name" value="Arabinanase/levansucrase/invertase"/>
    <property type="match status" value="1"/>
</dbReference>
<dbReference type="InterPro" id="IPR036278">
    <property type="entry name" value="Sialidase_sf"/>
</dbReference>
<dbReference type="PANTHER" id="PTHR38792">
    <property type="entry name" value="BNR/ASP-BOX REPEAT DOMAIN PROTEIN (AFU_ORTHOLOGUE AFUA_7G06430)-RELATED"/>
    <property type="match status" value="1"/>
</dbReference>
<keyword evidence="3" id="KW-1185">Reference proteome</keyword>
<dbReference type="InterPro" id="IPR023296">
    <property type="entry name" value="Glyco_hydro_beta-prop_sf"/>
</dbReference>
<dbReference type="AlphaFoldDB" id="A0A345XTU9"/>
<dbReference type="RefSeq" id="WP_208880966.1">
    <property type="nucleotide sequence ID" value="NZ_CP031320.1"/>
</dbReference>
<dbReference type="SUPFAM" id="SSF50939">
    <property type="entry name" value="Sialidases"/>
    <property type="match status" value="1"/>
</dbReference>
<evidence type="ECO:0000313" key="2">
    <source>
        <dbReference type="EMBL" id="AXK35065.1"/>
    </source>
</evidence>
<dbReference type="Gene3D" id="2.120.10.10">
    <property type="match status" value="1"/>
</dbReference>
<keyword evidence="1" id="KW-0732">Signal</keyword>
<sequence>MPYRPLTRRRFHLAMVLPFLLALLAALLLAQSDEAGAATGTPLRDDTGLYPRAIRLAHNGDANGRVLASVVSFDGNNGLGAIHESADGGQTFQQVGTVADEEAAGGQGLCCATLYELPRQVGSMPAGTLLWSASVGQDEAGRRMAIRVFKSNDVGRSWQYLSTVATAPDEHGLWEPEFSIDAEGNLVCHYSDETDPAHSQKLVAARSSDGVGWTGHHNTIASSLASDRPGMAVVRKLPNGTYFMSYEICAAAGQYVCVVHYRTSPDGWNWGDPAYLGIRPETGDGKYFRHAPNLAWAPEPGNPQGKLLLIGQAMFNADGSRAAGSGRTVWTNSDSGNGPWREIPAPVAVDFTTIDYCPNYSSALLPSADGGQVLEIATDYDGSVCKPYYATGPT</sequence>
<dbReference type="KEGG" id="sarm:DVA86_22860"/>
<gene>
    <name evidence="2" type="ORF">DVA86_22860</name>
</gene>
<organism evidence="2 3">
    <name type="scientific">Streptomyces armeniacus</name>
    <dbReference type="NCBI Taxonomy" id="83291"/>
    <lineage>
        <taxon>Bacteria</taxon>
        <taxon>Bacillati</taxon>
        <taxon>Actinomycetota</taxon>
        <taxon>Actinomycetes</taxon>
        <taxon>Kitasatosporales</taxon>
        <taxon>Streptomycetaceae</taxon>
        <taxon>Streptomyces</taxon>
    </lineage>
</organism>
<dbReference type="EMBL" id="CP031320">
    <property type="protein sequence ID" value="AXK35065.1"/>
    <property type="molecule type" value="Genomic_DNA"/>
</dbReference>
<accession>A0A345XTU9</accession>
<feature type="signal peptide" evidence="1">
    <location>
        <begin position="1"/>
        <end position="37"/>
    </location>
</feature>
<dbReference type="CDD" id="cd15482">
    <property type="entry name" value="Sialidase_non-viral"/>
    <property type="match status" value="1"/>
</dbReference>
<protein>
    <submittedName>
        <fullName evidence="2">Exo-alpha-sialidase</fullName>
    </submittedName>
</protein>
<name>A0A345XTU9_9ACTN</name>
<proteinExistence type="predicted"/>
<evidence type="ECO:0000313" key="3">
    <source>
        <dbReference type="Proteomes" id="UP000254425"/>
    </source>
</evidence>